<proteinExistence type="predicted"/>
<name>A0A521EX78_9RHOB</name>
<accession>A0A521EX78</accession>
<dbReference type="Proteomes" id="UP000316030">
    <property type="component" value="Unassembled WGS sequence"/>
</dbReference>
<protein>
    <submittedName>
        <fullName evidence="1">Uncharacterized protein</fullName>
    </submittedName>
</protein>
<dbReference type="AlphaFoldDB" id="A0A521EX78"/>
<dbReference type="EMBL" id="FXTO01000020">
    <property type="protein sequence ID" value="SMO88011.1"/>
    <property type="molecule type" value="Genomic_DNA"/>
</dbReference>
<gene>
    <name evidence="1" type="ORF">SAMN06265173_12064</name>
</gene>
<evidence type="ECO:0000313" key="1">
    <source>
        <dbReference type="EMBL" id="SMO88011.1"/>
    </source>
</evidence>
<sequence length="120" mass="13233">MRGRRSAPQQLSLQAPNVPLTNKVDLWPAPLVSTNLRHPYADQSSVAGKLSDFVDRLAGDHRPVWVTPSIFSLVEQGFAAIFFNANAGKFVSLRRGPSGGLISRGFNECPYGRTRRHPPH</sequence>
<evidence type="ECO:0000313" key="2">
    <source>
        <dbReference type="Proteomes" id="UP000316030"/>
    </source>
</evidence>
<keyword evidence="2" id="KW-1185">Reference proteome</keyword>
<reference evidence="1 2" key="1">
    <citation type="submission" date="2017-05" db="EMBL/GenBank/DDBJ databases">
        <authorList>
            <person name="Varghese N."/>
            <person name="Submissions S."/>
        </authorList>
    </citation>
    <scope>NUCLEOTIDE SEQUENCE [LARGE SCALE GENOMIC DNA]</scope>
    <source>
        <strain evidence="1 2">DSM 29506</strain>
    </source>
</reference>
<organism evidence="1 2">
    <name type="scientific">Thalassovita litoralis</name>
    <dbReference type="NCBI Taxonomy" id="1010611"/>
    <lineage>
        <taxon>Bacteria</taxon>
        <taxon>Pseudomonadati</taxon>
        <taxon>Pseudomonadota</taxon>
        <taxon>Alphaproteobacteria</taxon>
        <taxon>Rhodobacterales</taxon>
        <taxon>Roseobacteraceae</taxon>
        <taxon>Thalassovita</taxon>
    </lineage>
</organism>